<protein>
    <submittedName>
        <fullName evidence="1">73_t:CDS:1</fullName>
    </submittedName>
</protein>
<dbReference type="Proteomes" id="UP000789860">
    <property type="component" value="Unassembled WGS sequence"/>
</dbReference>
<comment type="caution">
    <text evidence="1">The sequence shown here is derived from an EMBL/GenBank/DDBJ whole genome shotgun (WGS) entry which is preliminary data.</text>
</comment>
<evidence type="ECO:0000313" key="1">
    <source>
        <dbReference type="EMBL" id="CAG8449466.1"/>
    </source>
</evidence>
<accession>A0ACA9K3F0</accession>
<sequence>MQYNTIASYRLAISKVYEPVEEKAIGVHSIIIKCTSYEIQKSLFFTTTVSYKLASTDSIAQWIKSCLTKSLEDLIARDVRVISAFLAQNSEADLAIIM</sequence>
<keyword evidence="2" id="KW-1185">Reference proteome</keyword>
<gene>
    <name evidence="1" type="ORF">SCALOS_LOCUS1115</name>
</gene>
<organism evidence="1 2">
    <name type="scientific">Scutellospora calospora</name>
    <dbReference type="NCBI Taxonomy" id="85575"/>
    <lineage>
        <taxon>Eukaryota</taxon>
        <taxon>Fungi</taxon>
        <taxon>Fungi incertae sedis</taxon>
        <taxon>Mucoromycota</taxon>
        <taxon>Glomeromycotina</taxon>
        <taxon>Glomeromycetes</taxon>
        <taxon>Diversisporales</taxon>
        <taxon>Gigasporaceae</taxon>
        <taxon>Scutellospora</taxon>
    </lineage>
</organism>
<reference evidence="1" key="1">
    <citation type="submission" date="2021-06" db="EMBL/GenBank/DDBJ databases">
        <authorList>
            <person name="Kallberg Y."/>
            <person name="Tangrot J."/>
            <person name="Rosling A."/>
        </authorList>
    </citation>
    <scope>NUCLEOTIDE SEQUENCE</scope>
    <source>
        <strain evidence="1">AU212A</strain>
    </source>
</reference>
<name>A0ACA9K3F0_9GLOM</name>
<evidence type="ECO:0000313" key="2">
    <source>
        <dbReference type="Proteomes" id="UP000789860"/>
    </source>
</evidence>
<dbReference type="EMBL" id="CAJVPM010000684">
    <property type="protein sequence ID" value="CAG8449466.1"/>
    <property type="molecule type" value="Genomic_DNA"/>
</dbReference>
<feature type="non-terminal residue" evidence="1">
    <location>
        <position position="98"/>
    </location>
</feature>
<proteinExistence type="predicted"/>